<dbReference type="InterPro" id="IPR041588">
    <property type="entry name" value="Integrase_H2C2"/>
</dbReference>
<sequence length="327" mass="38475">MRRFFSRFVLRKVINIRLAQLGRQAEEFYISYDSGLMFERRLYVPVDNVVKTKLLTEAHSSPFSMHPGSTKMYQDLKRVNWWRNMRREVAHFVSRCLVCQQVKAPRLKPTGLLQPLSVPGWKWESVSMDFITGLPRTLKGYTVIWAVVDRLTKSAHFIQRKSTYTAKMPDSPRSSGKNFNLLWTRGWTSAQPFILRLLVKQRVIRLPLAWHRLRLCMVGVADLLYVRVAPMKGVLRFEKKGKLSPRFVGPFEILERIGPVAYRLALPPSFFALHDVFHVSMLRKEVKMLRNRGITLVKVLWRNHEAEEVTWKREDDMRAQYPELFED</sequence>
<accession>A0A5A7TWZ8</accession>
<dbReference type="EMBL" id="SSTE01013200">
    <property type="protein sequence ID" value="KAA0047484.1"/>
    <property type="molecule type" value="Genomic_DNA"/>
</dbReference>
<evidence type="ECO:0000313" key="4">
    <source>
        <dbReference type="Proteomes" id="UP000321393"/>
    </source>
</evidence>
<comment type="caution">
    <text evidence="3">The sequence shown here is derived from an EMBL/GenBank/DDBJ whole genome shotgun (WGS) entry which is preliminary data.</text>
</comment>
<dbReference type="InterPro" id="IPR056924">
    <property type="entry name" value="SH3_Tf2-1"/>
</dbReference>
<dbReference type="InterPro" id="IPR012337">
    <property type="entry name" value="RNaseH-like_sf"/>
</dbReference>
<name>A0A5A7TWZ8_CUCMM</name>
<evidence type="ECO:0000313" key="3">
    <source>
        <dbReference type="EMBL" id="KAA0047484.1"/>
    </source>
</evidence>
<evidence type="ECO:0000259" key="1">
    <source>
        <dbReference type="Pfam" id="PF17921"/>
    </source>
</evidence>
<dbReference type="SUPFAM" id="SSF53098">
    <property type="entry name" value="Ribonuclease H-like"/>
    <property type="match status" value="1"/>
</dbReference>
<dbReference type="PANTHER" id="PTHR45835:SF99">
    <property type="entry name" value="CHROMO DOMAIN-CONTAINING PROTEIN-RELATED"/>
    <property type="match status" value="1"/>
</dbReference>
<dbReference type="Pfam" id="PF24626">
    <property type="entry name" value="SH3_Tf2-1"/>
    <property type="match status" value="1"/>
</dbReference>
<dbReference type="OrthoDB" id="1738613at2759"/>
<protein>
    <submittedName>
        <fullName evidence="3">Retrotransposon protein, putative, Ty3-gypsy subclass</fullName>
    </submittedName>
</protein>
<organism evidence="3 4">
    <name type="scientific">Cucumis melo var. makuwa</name>
    <name type="common">Oriental melon</name>
    <dbReference type="NCBI Taxonomy" id="1194695"/>
    <lineage>
        <taxon>Eukaryota</taxon>
        <taxon>Viridiplantae</taxon>
        <taxon>Streptophyta</taxon>
        <taxon>Embryophyta</taxon>
        <taxon>Tracheophyta</taxon>
        <taxon>Spermatophyta</taxon>
        <taxon>Magnoliopsida</taxon>
        <taxon>eudicotyledons</taxon>
        <taxon>Gunneridae</taxon>
        <taxon>Pentapetalae</taxon>
        <taxon>rosids</taxon>
        <taxon>fabids</taxon>
        <taxon>Cucurbitales</taxon>
        <taxon>Cucurbitaceae</taxon>
        <taxon>Benincaseae</taxon>
        <taxon>Cucumis</taxon>
    </lineage>
</organism>
<feature type="domain" description="Tf2-1-like SH3-like" evidence="2">
    <location>
        <begin position="222"/>
        <end position="284"/>
    </location>
</feature>
<dbReference type="PANTHER" id="PTHR45835">
    <property type="entry name" value="YALI0A06105P"/>
    <property type="match status" value="1"/>
</dbReference>
<dbReference type="Gene3D" id="1.10.340.70">
    <property type="match status" value="1"/>
</dbReference>
<reference evidence="3 4" key="1">
    <citation type="submission" date="2019-08" db="EMBL/GenBank/DDBJ databases">
        <title>Draft genome sequences of two oriental melons (Cucumis melo L. var makuwa).</title>
        <authorList>
            <person name="Kwon S.-Y."/>
        </authorList>
    </citation>
    <scope>NUCLEOTIDE SEQUENCE [LARGE SCALE GENOMIC DNA]</scope>
    <source>
        <strain evidence="4">cv. SW 3</strain>
        <tissue evidence="3">Leaf</tissue>
    </source>
</reference>
<dbReference type="Proteomes" id="UP000321393">
    <property type="component" value="Unassembled WGS sequence"/>
</dbReference>
<feature type="domain" description="Integrase zinc-binding" evidence="1">
    <location>
        <begin position="49"/>
        <end position="104"/>
    </location>
</feature>
<gene>
    <name evidence="3" type="ORF">E6C27_scaffold498G001010</name>
</gene>
<dbReference type="AlphaFoldDB" id="A0A5A7TWZ8"/>
<evidence type="ECO:0000259" key="2">
    <source>
        <dbReference type="Pfam" id="PF24626"/>
    </source>
</evidence>
<proteinExistence type="predicted"/>
<dbReference type="Pfam" id="PF17921">
    <property type="entry name" value="Integrase_H2C2"/>
    <property type="match status" value="1"/>
</dbReference>